<dbReference type="Pfam" id="PF02350">
    <property type="entry name" value="Epimerase_2"/>
    <property type="match status" value="1"/>
</dbReference>
<name>A0A0P6XZ58_9CHLR</name>
<evidence type="ECO:0000313" key="3">
    <source>
        <dbReference type="EMBL" id="KPL81710.1"/>
    </source>
</evidence>
<dbReference type="PANTHER" id="PTHR43174">
    <property type="entry name" value="UDP-N-ACETYLGLUCOSAMINE 2-EPIMERASE"/>
    <property type="match status" value="1"/>
</dbReference>
<feature type="domain" description="UDP-N-acetylglucosamine 2-epimerase" evidence="2">
    <location>
        <begin position="25"/>
        <end position="342"/>
    </location>
</feature>
<protein>
    <submittedName>
        <fullName evidence="3">UDP-N-acetylglucosamine 2-epimerase</fullName>
    </submittedName>
</protein>
<dbReference type="STRING" id="70996.SE18_20725"/>
<evidence type="ECO:0000256" key="1">
    <source>
        <dbReference type="RuleBase" id="RU003513"/>
    </source>
</evidence>
<dbReference type="EMBL" id="LGKP01000034">
    <property type="protein sequence ID" value="KPL81710.1"/>
    <property type="molecule type" value="Genomic_DNA"/>
</dbReference>
<dbReference type="GO" id="GO:0016853">
    <property type="term" value="F:isomerase activity"/>
    <property type="evidence" value="ECO:0007669"/>
    <property type="project" value="UniProtKB-KW"/>
</dbReference>
<dbReference type="SUPFAM" id="SSF53756">
    <property type="entry name" value="UDP-Glycosyltransferase/glycogen phosphorylase"/>
    <property type="match status" value="1"/>
</dbReference>
<dbReference type="RefSeq" id="WP_054536375.1">
    <property type="nucleotide sequence ID" value="NZ_LGKP01000034.1"/>
</dbReference>
<dbReference type="InterPro" id="IPR029767">
    <property type="entry name" value="WecB-like"/>
</dbReference>
<keyword evidence="4" id="KW-1185">Reference proteome</keyword>
<accession>A0A0P6XZ58</accession>
<dbReference type="AlphaFoldDB" id="A0A0P6XZ58"/>
<dbReference type="PATRIC" id="fig|70996.4.peg.3175"/>
<dbReference type="InterPro" id="IPR003331">
    <property type="entry name" value="UDP_GlcNAc_Epimerase_2_dom"/>
</dbReference>
<dbReference type="Gene3D" id="3.40.50.2000">
    <property type="entry name" value="Glycogen Phosphorylase B"/>
    <property type="match status" value="2"/>
</dbReference>
<gene>
    <name evidence="3" type="ORF">SE18_20725</name>
</gene>
<dbReference type="PANTHER" id="PTHR43174:SF1">
    <property type="entry name" value="UDP-N-ACETYLGLUCOSAMINE 2-EPIMERASE"/>
    <property type="match status" value="1"/>
</dbReference>
<comment type="similarity">
    <text evidence="1">Belongs to the UDP-N-acetylglucosamine 2-epimerase family.</text>
</comment>
<sequence>MKIGIVLGTRPEVMKNYAIVQALRAAEVPFVVLHTNQHHDHLLQAAIFGQMGYTPDEIFPGDYSIGAAIDWVRGQIQRHAIDLILVNGDTAAALVGAIAAVYSDVGLAHVEAGLRAFDKRMYEERNRIMVDGAAHYLFSYTQYQADYLAKIPDLRGRIFNIGNTTVDLIHDFAHELTPRRSDHYAYITLHRKEFTDSRELMEQVFSTINELAREFDAMIFPMHPRTRAAMEQYGLSMELLNRVQVIDPVEPFESLAYEKYATIIITDSGCIQEEAYIFGVPCVTVRDNTERPETIESGANVVTGFEPEAIMAAVRNQRAKKGQQFAAVYGERGVGQRIVACLQEHFRSWSDY</sequence>
<proteinExistence type="inferred from homology"/>
<dbReference type="NCBIfam" id="TIGR00236">
    <property type="entry name" value="wecB"/>
    <property type="match status" value="1"/>
</dbReference>
<comment type="caution">
    <text evidence="3">The sequence shown here is derived from an EMBL/GenBank/DDBJ whole genome shotgun (WGS) entry which is preliminary data.</text>
</comment>
<dbReference type="OrthoDB" id="9803238at2"/>
<keyword evidence="1" id="KW-0413">Isomerase</keyword>
<organism evidence="3 4">
    <name type="scientific">Herpetosiphon geysericola</name>
    <dbReference type="NCBI Taxonomy" id="70996"/>
    <lineage>
        <taxon>Bacteria</taxon>
        <taxon>Bacillati</taxon>
        <taxon>Chloroflexota</taxon>
        <taxon>Chloroflexia</taxon>
        <taxon>Herpetosiphonales</taxon>
        <taxon>Herpetosiphonaceae</taxon>
        <taxon>Herpetosiphon</taxon>
    </lineage>
</organism>
<reference evidence="3 4" key="1">
    <citation type="submission" date="2015-07" db="EMBL/GenBank/DDBJ databases">
        <title>Whole genome sequence of Herpetosiphon geysericola DSM 7119.</title>
        <authorList>
            <person name="Hemp J."/>
            <person name="Ward L.M."/>
            <person name="Pace L.A."/>
            <person name="Fischer W.W."/>
        </authorList>
    </citation>
    <scope>NUCLEOTIDE SEQUENCE [LARGE SCALE GENOMIC DNA]</scope>
    <source>
        <strain evidence="3 4">DSM 7119</strain>
    </source>
</reference>
<evidence type="ECO:0000259" key="2">
    <source>
        <dbReference type="Pfam" id="PF02350"/>
    </source>
</evidence>
<evidence type="ECO:0000313" key="4">
    <source>
        <dbReference type="Proteomes" id="UP000050277"/>
    </source>
</evidence>
<dbReference type="Proteomes" id="UP000050277">
    <property type="component" value="Unassembled WGS sequence"/>
</dbReference>